<dbReference type="Pfam" id="PF01041">
    <property type="entry name" value="DegT_DnrJ_EryC1"/>
    <property type="match status" value="1"/>
</dbReference>
<gene>
    <name evidence="2" type="ORF">WOB96_00265</name>
</gene>
<dbReference type="Gene3D" id="3.40.640.10">
    <property type="entry name" value="Type I PLP-dependent aspartate aminotransferase-like (Major domain)"/>
    <property type="match status" value="1"/>
</dbReference>
<dbReference type="Proteomes" id="UP001446205">
    <property type="component" value="Unassembled WGS sequence"/>
</dbReference>
<evidence type="ECO:0000313" key="3">
    <source>
        <dbReference type="Proteomes" id="UP001446205"/>
    </source>
</evidence>
<dbReference type="EMBL" id="JBBPCO010000001">
    <property type="protein sequence ID" value="MEK8088188.1"/>
    <property type="molecule type" value="Genomic_DNA"/>
</dbReference>
<dbReference type="PANTHER" id="PTHR30244:SF42">
    <property type="entry name" value="UDP-2-ACETAMIDO-2-DEOXY-3-OXO-D-GLUCURONATE AMINOTRANSFERASE"/>
    <property type="match status" value="1"/>
</dbReference>
<dbReference type="PIRSF" id="PIRSF000390">
    <property type="entry name" value="PLP_StrS"/>
    <property type="match status" value="1"/>
</dbReference>
<dbReference type="GO" id="GO:0008483">
    <property type="term" value="F:transaminase activity"/>
    <property type="evidence" value="ECO:0007669"/>
    <property type="project" value="UniProtKB-KW"/>
</dbReference>
<dbReference type="PANTHER" id="PTHR30244">
    <property type="entry name" value="TRANSAMINASE"/>
    <property type="match status" value="1"/>
</dbReference>
<comment type="caution">
    <text evidence="2">The sequence shown here is derived from an EMBL/GenBank/DDBJ whole genome shotgun (WGS) entry which is preliminary data.</text>
</comment>
<dbReference type="InterPro" id="IPR015422">
    <property type="entry name" value="PyrdxlP-dep_Trfase_small"/>
</dbReference>
<protein>
    <submittedName>
        <fullName evidence="2">DegT/DnrJ/EryC1/StrS family aminotransferase</fullName>
        <ecNumber evidence="2">2.6.1.-</ecNumber>
    </submittedName>
</protein>
<accession>A0ABU9D689</accession>
<name>A0ABU9D689_9PROT</name>
<proteinExistence type="inferred from homology"/>
<dbReference type="RefSeq" id="WP_341369255.1">
    <property type="nucleotide sequence ID" value="NZ_JBBPCO010000001.1"/>
</dbReference>
<dbReference type="SUPFAM" id="SSF53383">
    <property type="entry name" value="PLP-dependent transferases"/>
    <property type="match status" value="1"/>
</dbReference>
<keyword evidence="2" id="KW-0808">Transferase</keyword>
<evidence type="ECO:0000256" key="1">
    <source>
        <dbReference type="RuleBase" id="RU004508"/>
    </source>
</evidence>
<keyword evidence="2" id="KW-0032">Aminotransferase</keyword>
<dbReference type="InterPro" id="IPR015421">
    <property type="entry name" value="PyrdxlP-dep_Trfase_major"/>
</dbReference>
<dbReference type="InterPro" id="IPR000653">
    <property type="entry name" value="DegT/StrS_aminotransferase"/>
</dbReference>
<dbReference type="EC" id="2.6.1.-" evidence="2"/>
<dbReference type="Gene3D" id="3.90.1150.10">
    <property type="entry name" value="Aspartate Aminotransferase, domain 1"/>
    <property type="match status" value="1"/>
</dbReference>
<evidence type="ECO:0000313" key="2">
    <source>
        <dbReference type="EMBL" id="MEK8088188.1"/>
    </source>
</evidence>
<organism evidence="2 3">
    <name type="scientific">Thermithiobacillus plumbiphilus</name>
    <dbReference type="NCBI Taxonomy" id="1729899"/>
    <lineage>
        <taxon>Bacteria</taxon>
        <taxon>Pseudomonadati</taxon>
        <taxon>Pseudomonadota</taxon>
        <taxon>Acidithiobacillia</taxon>
        <taxon>Acidithiobacillales</taxon>
        <taxon>Thermithiobacillaceae</taxon>
        <taxon>Thermithiobacillus</taxon>
    </lineage>
</organism>
<comment type="similarity">
    <text evidence="1">Belongs to the DegT/DnrJ/EryC1 family.</text>
</comment>
<keyword evidence="1" id="KW-0663">Pyridoxal phosphate</keyword>
<reference evidence="2 3" key="1">
    <citation type="submission" date="2024-04" db="EMBL/GenBank/DDBJ databases">
        <authorList>
            <person name="Abashina T."/>
            <person name="Shaikin A."/>
        </authorList>
    </citation>
    <scope>NUCLEOTIDE SEQUENCE [LARGE SCALE GENOMIC DNA]</scope>
    <source>
        <strain evidence="2 3">AAFK</strain>
    </source>
</reference>
<dbReference type="InterPro" id="IPR015424">
    <property type="entry name" value="PyrdxlP-dep_Trfase"/>
</dbReference>
<keyword evidence="3" id="KW-1185">Reference proteome</keyword>
<sequence length="361" mass="38806">MVDIVAGFSPLRDEILAGIAEVLDSAQFILGPRGRQLESDVTSRLGVPHAVSCASGTDALLLALRALQVGPGDEVIVPSFTFIATAEAVLYTGATPVFADVDPLTYNMDPASVEALITPKTRVIIPVHLYGQPANMPAIMALAEQHGLEIIEDCAQSFGADINGRMTGSFGRLSAVSFFPSKNLGGAGDGGMVLSQDENLAARLRLLRNHGSSRQYYHDELGYNSRLDEIQAVILNARIRHIDVYNAGRRAAAALYKKHLAELDLVLPFETPGHGHVYHQFTIQVKGRDQVRTALAGAGIASAVYYPVPCHRQRMFGDKPQGHCPVSDALAENVLSLPIFPELQEEQVARIAAVLRASIPA</sequence>
<dbReference type="CDD" id="cd00616">
    <property type="entry name" value="AHBA_syn"/>
    <property type="match status" value="1"/>
</dbReference>